<evidence type="ECO:0000256" key="1">
    <source>
        <dbReference type="ARBA" id="ARBA00022658"/>
    </source>
</evidence>
<organism evidence="5 6">
    <name type="scientific">Ceratopteris richardii</name>
    <name type="common">Triangle waterfern</name>
    <dbReference type="NCBI Taxonomy" id="49495"/>
    <lineage>
        <taxon>Eukaryota</taxon>
        <taxon>Viridiplantae</taxon>
        <taxon>Streptophyta</taxon>
        <taxon>Embryophyta</taxon>
        <taxon>Tracheophyta</taxon>
        <taxon>Polypodiopsida</taxon>
        <taxon>Polypodiidae</taxon>
        <taxon>Polypodiales</taxon>
        <taxon>Pteridineae</taxon>
        <taxon>Pteridaceae</taxon>
        <taxon>Parkerioideae</taxon>
        <taxon>Ceratopteris</taxon>
    </lineage>
</organism>
<dbReference type="InterPro" id="IPR005512">
    <property type="entry name" value="PRONE_dom"/>
</dbReference>
<protein>
    <recommendedName>
        <fullName evidence="4">PRONE domain-containing protein</fullName>
    </recommendedName>
</protein>
<name>A0A8T2UFL0_CERRI</name>
<comment type="caution">
    <text evidence="5">The sequence shown here is derived from an EMBL/GenBank/DDBJ whole genome shotgun (WGS) entry which is preliminary data.</text>
</comment>
<dbReference type="AlphaFoldDB" id="A0A8T2UFL0"/>
<keyword evidence="6" id="KW-1185">Reference proteome</keyword>
<evidence type="ECO:0000256" key="3">
    <source>
        <dbReference type="SAM" id="MobiDB-lite"/>
    </source>
</evidence>
<dbReference type="Proteomes" id="UP000825935">
    <property type="component" value="Chromosome 8"/>
</dbReference>
<feature type="region of interest" description="Disordered" evidence="3">
    <location>
        <begin position="1"/>
        <end position="70"/>
    </location>
</feature>
<evidence type="ECO:0000259" key="4">
    <source>
        <dbReference type="PROSITE" id="PS51334"/>
    </source>
</evidence>
<keyword evidence="1 2" id="KW-0344">Guanine-nucleotide releasing factor</keyword>
<dbReference type="GO" id="GO:0005085">
    <property type="term" value="F:guanyl-nucleotide exchange factor activity"/>
    <property type="evidence" value="ECO:0007669"/>
    <property type="project" value="UniProtKB-UniRule"/>
</dbReference>
<dbReference type="Gene3D" id="1.20.58.2010">
    <property type="entry name" value="PRONE domain, subdomain 1"/>
    <property type="match status" value="2"/>
</dbReference>
<dbReference type="FunFam" id="1.20.58.2010:FF:000001">
    <property type="entry name" value="Rop guanine nucleotide exchange factor 14"/>
    <property type="match status" value="1"/>
</dbReference>
<dbReference type="PROSITE" id="PS51334">
    <property type="entry name" value="PRONE"/>
    <property type="match status" value="1"/>
</dbReference>
<proteinExistence type="predicted"/>
<evidence type="ECO:0000256" key="2">
    <source>
        <dbReference type="PROSITE-ProRule" id="PRU00663"/>
    </source>
</evidence>
<dbReference type="EMBL" id="CM035413">
    <property type="protein sequence ID" value="KAH7431229.1"/>
    <property type="molecule type" value="Genomic_DNA"/>
</dbReference>
<feature type="domain" description="PRONE" evidence="4">
    <location>
        <begin position="107"/>
        <end position="488"/>
    </location>
</feature>
<dbReference type="PANTHER" id="PTHR33101">
    <property type="entry name" value="ROP GUANINE NUCLEOTIDE EXCHANGE FACTOR 1"/>
    <property type="match status" value="1"/>
</dbReference>
<dbReference type="Pfam" id="PF03759">
    <property type="entry name" value="PRONE"/>
    <property type="match status" value="1"/>
</dbReference>
<dbReference type="OrthoDB" id="1053009at2759"/>
<sequence length="572" mass="63351">MESQKDILRIPLLAKSGRHGSSDEQPDQGSLGASSTVSFEGFSSDIPGDGSFSGSPHRSAQWDGDDSNPSVSVYSSPLPWLGSSRNVSEAISGRIFGGALELEDKSVQKDDKIDAEAELIKKRFAKLLLGEDLSGGGKGVSTALAVSNSITNLSASVFGELWQLEPLSKERKLYWRREMERLLSISDYIVEFVPSVKSLSDGTMLRVMDTRPRLDLRICLPALRKLDAMLIEALDSYANPEFFYSDQGINMVENHDSPLQRQEERWWLPSPKLPSGGLSSGTRKRMRRQRECINQILKAALAVNAQVLSEMKVPSAYMNSLPKNGRSSLGETLYRAISSETFSPNAVISSIDPTDEHHLVELVNSVEAALYIWKRKLQAKQVQFELREGLQVSVALRGFPSKDGSISLERRKMLVERAEGLLLVMRLKFPGLRQSILDVNKIQYCKDVGQSILESYSRVLESLAYNIRSRIDDVLLADEVTKGSQQSLSSSPASIYGLESVSSNSPFHSCGVPSPGRLLQSKVLNGLIGKANLLEGNQDTQFISKSISWLESYKHCPYSDREHFLQKSFSGH</sequence>
<dbReference type="InterPro" id="IPR038937">
    <property type="entry name" value="RopGEF"/>
</dbReference>
<dbReference type="FunFam" id="1.20.58.2010:FF:000003">
    <property type="entry name" value="Rop guanine nucleotide exchange factor 14"/>
    <property type="match status" value="1"/>
</dbReference>
<evidence type="ECO:0000313" key="5">
    <source>
        <dbReference type="EMBL" id="KAH7431229.1"/>
    </source>
</evidence>
<evidence type="ECO:0000313" key="6">
    <source>
        <dbReference type="Proteomes" id="UP000825935"/>
    </source>
</evidence>
<reference evidence="5" key="1">
    <citation type="submission" date="2021-08" db="EMBL/GenBank/DDBJ databases">
        <title>WGS assembly of Ceratopteris richardii.</title>
        <authorList>
            <person name="Marchant D.B."/>
            <person name="Chen G."/>
            <person name="Jenkins J."/>
            <person name="Shu S."/>
            <person name="Leebens-Mack J."/>
            <person name="Grimwood J."/>
            <person name="Schmutz J."/>
            <person name="Soltis P."/>
            <person name="Soltis D."/>
            <person name="Chen Z.-H."/>
        </authorList>
    </citation>
    <scope>NUCLEOTIDE SEQUENCE</scope>
    <source>
        <strain evidence="5">Whitten #5841</strain>
        <tissue evidence="5">Leaf</tissue>
    </source>
</reference>
<accession>A0A8T2UFL0</accession>
<dbReference type="PANTHER" id="PTHR33101:SF6">
    <property type="entry name" value="ROP GUANINE NUCLEOTIDE EXCHANGE FACTOR 1"/>
    <property type="match status" value="1"/>
</dbReference>
<dbReference type="OMA" id="FRPEMEL"/>
<feature type="compositionally biased region" description="Polar residues" evidence="3">
    <location>
        <begin position="27"/>
        <end position="38"/>
    </location>
</feature>
<gene>
    <name evidence="5" type="ORF">KP509_08G038100</name>
</gene>